<organism evidence="7 8">
    <name type="scientific">Pomacea canaliculata</name>
    <name type="common">Golden apple snail</name>
    <dbReference type="NCBI Taxonomy" id="400727"/>
    <lineage>
        <taxon>Eukaryota</taxon>
        <taxon>Metazoa</taxon>
        <taxon>Spiralia</taxon>
        <taxon>Lophotrochozoa</taxon>
        <taxon>Mollusca</taxon>
        <taxon>Gastropoda</taxon>
        <taxon>Caenogastropoda</taxon>
        <taxon>Architaenioglossa</taxon>
        <taxon>Ampullarioidea</taxon>
        <taxon>Ampullariidae</taxon>
        <taxon>Pomacea</taxon>
    </lineage>
</organism>
<sequence length="184" mass="19272">MADAIITVTVSATAQSHPVERVDDGSCSNKADGFYASSRSCKDYIICAGGAAYSVHCAEGLVFNANSGICDWPANYHCTLGDAPVGHATTPGAVQQHTTRAPSGSVDIDNFCQGKTDGIQADPTDCAFFFDCANGRTFRESCAPGTVFNPAISNCDMPDAVPSCNHRAEERVKLSQPNNAVSVT</sequence>
<dbReference type="STRING" id="400727.A0A2T7PVT6"/>
<feature type="domain" description="Chitin-binding type-2" evidence="6">
    <location>
        <begin position="109"/>
        <end position="166"/>
    </location>
</feature>
<dbReference type="FunFam" id="2.170.140.10:FF:000001">
    <property type="entry name" value="Acidic mammalian chitinase"/>
    <property type="match status" value="1"/>
</dbReference>
<keyword evidence="8" id="KW-1185">Reference proteome</keyword>
<dbReference type="AlphaFoldDB" id="A0A2T7PVT6"/>
<keyword evidence="2" id="KW-0732">Signal</keyword>
<dbReference type="InterPro" id="IPR002557">
    <property type="entry name" value="Chitin-bd_dom"/>
</dbReference>
<evidence type="ECO:0000313" key="8">
    <source>
        <dbReference type="Proteomes" id="UP000245119"/>
    </source>
</evidence>
<protein>
    <recommendedName>
        <fullName evidence="6">Chitin-binding type-2 domain-containing protein</fullName>
    </recommendedName>
</protein>
<name>A0A2T7PVT6_POMCA</name>
<dbReference type="GO" id="GO:0005576">
    <property type="term" value="C:extracellular region"/>
    <property type="evidence" value="ECO:0007669"/>
    <property type="project" value="InterPro"/>
</dbReference>
<gene>
    <name evidence="7" type="ORF">C0Q70_00139</name>
</gene>
<evidence type="ECO:0000259" key="6">
    <source>
        <dbReference type="PROSITE" id="PS50940"/>
    </source>
</evidence>
<proteinExistence type="predicted"/>
<dbReference type="Pfam" id="PF01607">
    <property type="entry name" value="CBM_14"/>
    <property type="match status" value="2"/>
</dbReference>
<dbReference type="OrthoDB" id="73875at2759"/>
<evidence type="ECO:0000256" key="4">
    <source>
        <dbReference type="ARBA" id="ARBA00023157"/>
    </source>
</evidence>
<dbReference type="EMBL" id="PZQS01000001">
    <property type="protein sequence ID" value="PVD37545.1"/>
    <property type="molecule type" value="Genomic_DNA"/>
</dbReference>
<dbReference type="PANTHER" id="PTHR23301">
    <property type="entry name" value="CHITIN BINDING PERITROPHIN-A"/>
    <property type="match status" value="1"/>
</dbReference>
<comment type="caution">
    <text evidence="7">The sequence shown here is derived from an EMBL/GenBank/DDBJ whole genome shotgun (WGS) entry which is preliminary data.</text>
</comment>
<keyword evidence="3" id="KW-0677">Repeat</keyword>
<dbReference type="PANTHER" id="PTHR23301:SF0">
    <property type="entry name" value="CHITIN-BINDING TYPE-2 DOMAIN-CONTAINING PROTEIN-RELATED"/>
    <property type="match status" value="1"/>
</dbReference>
<keyword evidence="5" id="KW-0325">Glycoprotein</keyword>
<dbReference type="GO" id="GO:0008061">
    <property type="term" value="F:chitin binding"/>
    <property type="evidence" value="ECO:0007669"/>
    <property type="project" value="UniProtKB-KW"/>
</dbReference>
<dbReference type="InterPro" id="IPR036508">
    <property type="entry name" value="Chitin-bd_dom_sf"/>
</dbReference>
<dbReference type="SMART" id="SM00494">
    <property type="entry name" value="ChtBD2"/>
    <property type="match status" value="2"/>
</dbReference>
<evidence type="ECO:0000256" key="5">
    <source>
        <dbReference type="ARBA" id="ARBA00023180"/>
    </source>
</evidence>
<evidence type="ECO:0000256" key="2">
    <source>
        <dbReference type="ARBA" id="ARBA00022729"/>
    </source>
</evidence>
<dbReference type="Gene3D" id="3.20.20.80">
    <property type="entry name" value="Glycosidases"/>
    <property type="match status" value="1"/>
</dbReference>
<dbReference type="InterPro" id="IPR051940">
    <property type="entry name" value="Chitin_bind-dev_reg"/>
</dbReference>
<dbReference type="Gene3D" id="2.170.140.10">
    <property type="entry name" value="Chitin binding domain"/>
    <property type="match status" value="1"/>
</dbReference>
<dbReference type="Proteomes" id="UP000245119">
    <property type="component" value="Linkage Group LG1"/>
</dbReference>
<evidence type="ECO:0000256" key="1">
    <source>
        <dbReference type="ARBA" id="ARBA00022669"/>
    </source>
</evidence>
<dbReference type="SUPFAM" id="SSF57625">
    <property type="entry name" value="Invertebrate chitin-binding proteins"/>
    <property type="match status" value="2"/>
</dbReference>
<evidence type="ECO:0000313" key="7">
    <source>
        <dbReference type="EMBL" id="PVD37545.1"/>
    </source>
</evidence>
<keyword evidence="4" id="KW-1015">Disulfide bond</keyword>
<keyword evidence="1" id="KW-0147">Chitin-binding</keyword>
<reference evidence="7 8" key="1">
    <citation type="submission" date="2018-04" db="EMBL/GenBank/DDBJ databases">
        <title>The genome of golden apple snail Pomacea canaliculata provides insight into stress tolerance and invasive adaptation.</title>
        <authorList>
            <person name="Liu C."/>
            <person name="Liu B."/>
            <person name="Ren Y."/>
            <person name="Zhang Y."/>
            <person name="Wang H."/>
            <person name="Li S."/>
            <person name="Jiang F."/>
            <person name="Yin L."/>
            <person name="Zhang G."/>
            <person name="Qian W."/>
            <person name="Fan W."/>
        </authorList>
    </citation>
    <scope>NUCLEOTIDE SEQUENCE [LARGE SCALE GENOMIC DNA]</scope>
    <source>
        <strain evidence="7">SZHN2017</strain>
        <tissue evidence="7">Muscle</tissue>
    </source>
</reference>
<dbReference type="PROSITE" id="PS50940">
    <property type="entry name" value="CHIT_BIND_II"/>
    <property type="match status" value="2"/>
</dbReference>
<feature type="domain" description="Chitin-binding type-2" evidence="6">
    <location>
        <begin position="24"/>
        <end position="80"/>
    </location>
</feature>
<accession>A0A2T7PVT6</accession>
<evidence type="ECO:0000256" key="3">
    <source>
        <dbReference type="ARBA" id="ARBA00022737"/>
    </source>
</evidence>